<evidence type="ECO:0000313" key="2">
    <source>
        <dbReference type="EMBL" id="KAH3719314.1"/>
    </source>
</evidence>
<gene>
    <name evidence="2" type="ORF">DPMN_062145</name>
</gene>
<accession>A0A9D4HJ18</accession>
<organism evidence="2 3">
    <name type="scientific">Dreissena polymorpha</name>
    <name type="common">Zebra mussel</name>
    <name type="synonym">Mytilus polymorpha</name>
    <dbReference type="NCBI Taxonomy" id="45954"/>
    <lineage>
        <taxon>Eukaryota</taxon>
        <taxon>Metazoa</taxon>
        <taxon>Spiralia</taxon>
        <taxon>Lophotrochozoa</taxon>
        <taxon>Mollusca</taxon>
        <taxon>Bivalvia</taxon>
        <taxon>Autobranchia</taxon>
        <taxon>Heteroconchia</taxon>
        <taxon>Euheterodonta</taxon>
        <taxon>Imparidentia</taxon>
        <taxon>Neoheterodontei</taxon>
        <taxon>Myida</taxon>
        <taxon>Dreissenoidea</taxon>
        <taxon>Dreissenidae</taxon>
        <taxon>Dreissena</taxon>
    </lineage>
</organism>
<name>A0A9D4HJ18_DREPO</name>
<reference evidence="2" key="1">
    <citation type="journal article" date="2019" name="bioRxiv">
        <title>The Genome of the Zebra Mussel, Dreissena polymorpha: A Resource for Invasive Species Research.</title>
        <authorList>
            <person name="McCartney M.A."/>
            <person name="Auch B."/>
            <person name="Kono T."/>
            <person name="Mallez S."/>
            <person name="Zhang Y."/>
            <person name="Obille A."/>
            <person name="Becker A."/>
            <person name="Abrahante J.E."/>
            <person name="Garbe J."/>
            <person name="Badalamenti J.P."/>
            <person name="Herman A."/>
            <person name="Mangelson H."/>
            <person name="Liachko I."/>
            <person name="Sullivan S."/>
            <person name="Sone E.D."/>
            <person name="Koren S."/>
            <person name="Silverstein K.A.T."/>
            <person name="Beckman K.B."/>
            <person name="Gohl D.M."/>
        </authorList>
    </citation>
    <scope>NUCLEOTIDE SEQUENCE</scope>
    <source>
        <strain evidence="2">Duluth1</strain>
        <tissue evidence="2">Whole animal</tissue>
    </source>
</reference>
<comment type="caution">
    <text evidence="2">The sequence shown here is derived from an EMBL/GenBank/DDBJ whole genome shotgun (WGS) entry which is preliminary data.</text>
</comment>
<dbReference type="AlphaFoldDB" id="A0A9D4HJ18"/>
<reference evidence="2" key="2">
    <citation type="submission" date="2020-11" db="EMBL/GenBank/DDBJ databases">
        <authorList>
            <person name="McCartney M.A."/>
            <person name="Auch B."/>
            <person name="Kono T."/>
            <person name="Mallez S."/>
            <person name="Becker A."/>
            <person name="Gohl D.M."/>
            <person name="Silverstein K.A.T."/>
            <person name="Koren S."/>
            <person name="Bechman K.B."/>
            <person name="Herman A."/>
            <person name="Abrahante J.E."/>
            <person name="Garbe J."/>
        </authorList>
    </citation>
    <scope>NUCLEOTIDE SEQUENCE</scope>
    <source>
        <strain evidence="2">Duluth1</strain>
        <tissue evidence="2">Whole animal</tissue>
    </source>
</reference>
<keyword evidence="1" id="KW-1133">Transmembrane helix</keyword>
<sequence>MRFFRKMKLSKGCTMFWMLAINVFLISYYVLYVKFIRYYRDLRIPRDPIDYSKRELVDLLKNPGECEDEKCF</sequence>
<dbReference type="Proteomes" id="UP000828390">
    <property type="component" value="Unassembled WGS sequence"/>
</dbReference>
<proteinExistence type="predicted"/>
<feature type="transmembrane region" description="Helical" evidence="1">
    <location>
        <begin position="12"/>
        <end position="31"/>
    </location>
</feature>
<evidence type="ECO:0000256" key="1">
    <source>
        <dbReference type="SAM" id="Phobius"/>
    </source>
</evidence>
<evidence type="ECO:0000313" key="3">
    <source>
        <dbReference type="Proteomes" id="UP000828390"/>
    </source>
</evidence>
<keyword evidence="1" id="KW-0472">Membrane</keyword>
<protein>
    <submittedName>
        <fullName evidence="2">Uncharacterized protein</fullName>
    </submittedName>
</protein>
<keyword evidence="1" id="KW-0812">Transmembrane</keyword>
<dbReference type="EMBL" id="JAIWYP010000013">
    <property type="protein sequence ID" value="KAH3719314.1"/>
    <property type="molecule type" value="Genomic_DNA"/>
</dbReference>
<keyword evidence="3" id="KW-1185">Reference proteome</keyword>